<dbReference type="Proteomes" id="UP000178759">
    <property type="component" value="Unassembled WGS sequence"/>
</dbReference>
<keyword evidence="1" id="KW-1133">Transmembrane helix</keyword>
<keyword evidence="1" id="KW-0472">Membrane</keyword>
<dbReference type="EMBL" id="MFJV01000001">
    <property type="protein sequence ID" value="OGG24043.1"/>
    <property type="molecule type" value="Genomic_DNA"/>
</dbReference>
<accession>A0A1F6AI21</accession>
<evidence type="ECO:0000313" key="2">
    <source>
        <dbReference type="EMBL" id="OGG24043.1"/>
    </source>
</evidence>
<gene>
    <name evidence="2" type="ORF">A3A79_02500</name>
</gene>
<evidence type="ECO:0000313" key="3">
    <source>
        <dbReference type="Proteomes" id="UP000178759"/>
    </source>
</evidence>
<comment type="caution">
    <text evidence="2">The sequence shown here is derived from an EMBL/GenBank/DDBJ whole genome shotgun (WGS) entry which is preliminary data.</text>
</comment>
<sequence length="203" mass="23484">METTPSGNFFLQYGSLIGTIIASITALGIAIWGRWLRSLPFRPELKIVDLISRNQTPSLNLWRLVIKNIGNDTAKNVQVDIIEVVDDGKKLRKNFLPLPLRWTHLDKECRDILPDQTVYLDLFEHINRGPLGNMQHFVRFGTRYAQEIQHFCFLNPGKSKVKIKLFQENGVSFETTVDTDWDGTLLFDAKRKGGNWLWRNKNE</sequence>
<name>A0A1F6AI21_9BACT</name>
<organism evidence="2 3">
    <name type="scientific">Candidatus Gottesmanbacteria bacterium RIFCSPLOWO2_01_FULL_43_11b</name>
    <dbReference type="NCBI Taxonomy" id="1798392"/>
    <lineage>
        <taxon>Bacteria</taxon>
        <taxon>Candidatus Gottesmaniibacteriota</taxon>
    </lineage>
</organism>
<dbReference type="AlphaFoldDB" id="A0A1F6AI21"/>
<keyword evidence="1" id="KW-0812">Transmembrane</keyword>
<protein>
    <submittedName>
        <fullName evidence="2">Uncharacterized protein</fullName>
    </submittedName>
</protein>
<reference evidence="2 3" key="1">
    <citation type="journal article" date="2016" name="Nat. Commun.">
        <title>Thousands of microbial genomes shed light on interconnected biogeochemical processes in an aquifer system.</title>
        <authorList>
            <person name="Anantharaman K."/>
            <person name="Brown C.T."/>
            <person name="Hug L.A."/>
            <person name="Sharon I."/>
            <person name="Castelle C.J."/>
            <person name="Probst A.J."/>
            <person name="Thomas B.C."/>
            <person name="Singh A."/>
            <person name="Wilkins M.J."/>
            <person name="Karaoz U."/>
            <person name="Brodie E.L."/>
            <person name="Williams K.H."/>
            <person name="Hubbard S.S."/>
            <person name="Banfield J.F."/>
        </authorList>
    </citation>
    <scope>NUCLEOTIDE SEQUENCE [LARGE SCALE GENOMIC DNA]</scope>
</reference>
<evidence type="ECO:0000256" key="1">
    <source>
        <dbReference type="SAM" id="Phobius"/>
    </source>
</evidence>
<proteinExistence type="predicted"/>
<feature type="transmembrane region" description="Helical" evidence="1">
    <location>
        <begin position="12"/>
        <end position="32"/>
    </location>
</feature>